<name>A0AC58TQ14_TOBAC</name>
<proteinExistence type="predicted"/>
<keyword evidence="1" id="KW-1185">Reference proteome</keyword>
<reference evidence="2" key="2">
    <citation type="submission" date="2025-08" db="UniProtKB">
        <authorList>
            <consortium name="RefSeq"/>
        </authorList>
    </citation>
    <scope>IDENTIFICATION</scope>
    <source>
        <tissue evidence="2">Leaf</tissue>
    </source>
</reference>
<gene>
    <name evidence="2" type="primary">LOC142176140</name>
</gene>
<evidence type="ECO:0000313" key="2">
    <source>
        <dbReference type="RefSeq" id="XP_075099320.1"/>
    </source>
</evidence>
<evidence type="ECO:0000313" key="1">
    <source>
        <dbReference type="Proteomes" id="UP000790787"/>
    </source>
</evidence>
<dbReference type="RefSeq" id="XP_075099320.1">
    <property type="nucleotide sequence ID" value="XM_075243219.1"/>
</dbReference>
<dbReference type="Proteomes" id="UP000790787">
    <property type="component" value="Chromosome 22"/>
</dbReference>
<accession>A0AC58TQ14</accession>
<protein>
    <submittedName>
        <fullName evidence="2">Uncharacterized protein LOC142176140</fullName>
    </submittedName>
</protein>
<sequence length="153" mass="18337">MITWLAFQDKLMTKERLLRLNIPINGDINCILCDCGELETHHLFVECSWIQNIRVALLNWSGITISSYNVSRSLQWIKNRHWRQFRKEVAAAIIGETIYYTWQARNWKHFRKINVNTTFIEIQIKKELRERISMLAGSRRPRNCPFLMQRICN</sequence>
<organism evidence="1 2">
    <name type="scientific">Nicotiana tabacum</name>
    <name type="common">Common tobacco</name>
    <dbReference type="NCBI Taxonomy" id="4097"/>
    <lineage>
        <taxon>Eukaryota</taxon>
        <taxon>Viridiplantae</taxon>
        <taxon>Streptophyta</taxon>
        <taxon>Embryophyta</taxon>
        <taxon>Tracheophyta</taxon>
        <taxon>Spermatophyta</taxon>
        <taxon>Magnoliopsida</taxon>
        <taxon>eudicotyledons</taxon>
        <taxon>Gunneridae</taxon>
        <taxon>Pentapetalae</taxon>
        <taxon>asterids</taxon>
        <taxon>lamiids</taxon>
        <taxon>Solanales</taxon>
        <taxon>Solanaceae</taxon>
        <taxon>Nicotianoideae</taxon>
        <taxon>Nicotianeae</taxon>
        <taxon>Nicotiana</taxon>
    </lineage>
</organism>
<reference evidence="1" key="1">
    <citation type="journal article" date="2014" name="Nat. Commun.">
        <title>The tobacco genome sequence and its comparison with those of tomato and potato.</title>
        <authorList>
            <person name="Sierro N."/>
            <person name="Battey J.N."/>
            <person name="Ouadi S."/>
            <person name="Bakaher N."/>
            <person name="Bovet L."/>
            <person name="Willig A."/>
            <person name="Goepfert S."/>
            <person name="Peitsch M.C."/>
            <person name="Ivanov N.V."/>
        </authorList>
    </citation>
    <scope>NUCLEOTIDE SEQUENCE [LARGE SCALE GENOMIC DNA]</scope>
</reference>